<gene>
    <name evidence="2" type="ORF">F4Y08_13420</name>
</gene>
<proteinExistence type="predicted"/>
<organism evidence="2">
    <name type="scientific">Caldilineaceae bacterium SB0662_bin_9</name>
    <dbReference type="NCBI Taxonomy" id="2605258"/>
    <lineage>
        <taxon>Bacteria</taxon>
        <taxon>Bacillati</taxon>
        <taxon>Chloroflexota</taxon>
        <taxon>Caldilineae</taxon>
        <taxon>Caldilineales</taxon>
        <taxon>Caldilineaceae</taxon>
    </lineage>
</organism>
<dbReference type="PANTHER" id="PTHR30298:SF0">
    <property type="entry name" value="PROTEIN YBFL-RELATED"/>
    <property type="match status" value="1"/>
</dbReference>
<accession>A0A6B1DWZ8</accession>
<dbReference type="EMBL" id="VXPY01000094">
    <property type="protein sequence ID" value="MYD91315.1"/>
    <property type="molecule type" value="Genomic_DNA"/>
</dbReference>
<feature type="domain" description="H repeat-associated protein N-terminal" evidence="1">
    <location>
        <begin position="42"/>
        <end position="113"/>
    </location>
</feature>
<evidence type="ECO:0000259" key="1">
    <source>
        <dbReference type="Pfam" id="PF13808"/>
    </source>
</evidence>
<dbReference type="PANTHER" id="PTHR30298">
    <property type="entry name" value="H REPEAT-ASSOCIATED PREDICTED TRANSPOSASE"/>
    <property type="match status" value="1"/>
</dbReference>
<reference evidence="2" key="1">
    <citation type="submission" date="2019-09" db="EMBL/GenBank/DDBJ databases">
        <title>Characterisation of the sponge microbiome using genome-centric metagenomics.</title>
        <authorList>
            <person name="Engelberts J.P."/>
            <person name="Robbins S.J."/>
            <person name="De Goeij J.M."/>
            <person name="Aranda M."/>
            <person name="Bell S.C."/>
            <person name="Webster N.S."/>
        </authorList>
    </citation>
    <scope>NUCLEOTIDE SEQUENCE</scope>
    <source>
        <strain evidence="2">SB0662_bin_9</strain>
    </source>
</reference>
<protein>
    <submittedName>
        <fullName evidence="2">Transposase family protein</fullName>
    </submittedName>
</protein>
<comment type="caution">
    <text evidence="2">The sequence shown here is derived from an EMBL/GenBank/DDBJ whole genome shotgun (WGS) entry which is preliminary data.</text>
</comment>
<dbReference type="InterPro" id="IPR032806">
    <property type="entry name" value="YbfD_N"/>
</dbReference>
<dbReference type="Pfam" id="PF13808">
    <property type="entry name" value="DDE_Tnp_1_assoc"/>
    <property type="match status" value="1"/>
</dbReference>
<sequence length="173" mass="19305">MEAWSDQPHSNLDCTGSGQDGGFLPPWSPAHGRPASVPLVSLLTKVDNPRRPQARRHALEAILLIVTLVVICAVDNGTEVEFFSLQKQVWLETFLDLPHGIPSHDTFGRVFSACCFRPGWKPALPRGCSLWPQRCRTRLWPRTARRPGVRTTRPGACRPCICSRSCQIGMRLP</sequence>
<dbReference type="AlphaFoldDB" id="A0A6B1DWZ8"/>
<evidence type="ECO:0000313" key="2">
    <source>
        <dbReference type="EMBL" id="MYD91315.1"/>
    </source>
</evidence>
<name>A0A6B1DWZ8_9CHLR</name>
<dbReference type="InterPro" id="IPR051698">
    <property type="entry name" value="Transposase_11-like"/>
</dbReference>